<evidence type="ECO:0000313" key="3">
    <source>
        <dbReference type="Proteomes" id="UP001501468"/>
    </source>
</evidence>
<dbReference type="Proteomes" id="UP001501468">
    <property type="component" value="Unassembled WGS sequence"/>
</dbReference>
<dbReference type="InterPro" id="IPR041657">
    <property type="entry name" value="HTH_17"/>
</dbReference>
<dbReference type="RefSeq" id="WP_344951682.1">
    <property type="nucleotide sequence ID" value="NZ_BAABDC010000013.1"/>
</dbReference>
<dbReference type="Pfam" id="PF12728">
    <property type="entry name" value="HTH_17"/>
    <property type="match status" value="1"/>
</dbReference>
<comment type="caution">
    <text evidence="2">The sequence shown here is derived from an EMBL/GenBank/DDBJ whole genome shotgun (WGS) entry which is preliminary data.</text>
</comment>
<dbReference type="EMBL" id="BAABDC010000013">
    <property type="protein sequence ID" value="GAA3721439.1"/>
    <property type="molecule type" value="Genomic_DNA"/>
</dbReference>
<feature type="domain" description="Helix-turn-helix" evidence="1">
    <location>
        <begin position="28"/>
        <end position="79"/>
    </location>
</feature>
<organism evidence="2 3">
    <name type="scientific">Terrabacter ginsenosidimutans</name>
    <dbReference type="NCBI Taxonomy" id="490575"/>
    <lineage>
        <taxon>Bacteria</taxon>
        <taxon>Bacillati</taxon>
        <taxon>Actinomycetota</taxon>
        <taxon>Actinomycetes</taxon>
        <taxon>Micrococcales</taxon>
        <taxon>Intrasporangiaceae</taxon>
        <taxon>Terrabacter</taxon>
    </lineage>
</organism>
<keyword evidence="3" id="KW-1185">Reference proteome</keyword>
<gene>
    <name evidence="2" type="ORF">GCM10022399_42250</name>
</gene>
<dbReference type="InterPro" id="IPR010093">
    <property type="entry name" value="SinI_DNA-bd"/>
</dbReference>
<evidence type="ECO:0000313" key="2">
    <source>
        <dbReference type="EMBL" id="GAA3721439.1"/>
    </source>
</evidence>
<dbReference type="NCBIfam" id="TIGR01764">
    <property type="entry name" value="excise"/>
    <property type="match status" value="1"/>
</dbReference>
<name>A0ABP7EMT3_9MICO</name>
<accession>A0ABP7EMT3</accession>
<proteinExistence type="predicted"/>
<evidence type="ECO:0000259" key="1">
    <source>
        <dbReference type="Pfam" id="PF12728"/>
    </source>
</evidence>
<sequence>MPPDIMSSMPRKRSDSVKAAASQLAPRFYTLDDVAVLLATTLAQVYSLVRTGDLPAIKIGGRGHWRVEVTMLDQWIADQYEATKAYVTANPVPEGATKSVNAEERVSDLAQ</sequence>
<protein>
    <recommendedName>
        <fullName evidence="1">Helix-turn-helix domain-containing protein</fullName>
    </recommendedName>
</protein>
<reference evidence="3" key="1">
    <citation type="journal article" date="2019" name="Int. J. Syst. Evol. Microbiol.">
        <title>The Global Catalogue of Microorganisms (GCM) 10K type strain sequencing project: providing services to taxonomists for standard genome sequencing and annotation.</title>
        <authorList>
            <consortium name="The Broad Institute Genomics Platform"/>
            <consortium name="The Broad Institute Genome Sequencing Center for Infectious Disease"/>
            <person name="Wu L."/>
            <person name="Ma J."/>
        </authorList>
    </citation>
    <scope>NUCLEOTIDE SEQUENCE [LARGE SCALE GENOMIC DNA]</scope>
    <source>
        <strain evidence="3">JCM 17125</strain>
    </source>
</reference>